<dbReference type="RefSeq" id="WP_180366688.1">
    <property type="nucleotide sequence ID" value="NZ_CAUWDX010000007.1"/>
</dbReference>
<name>A0A1H8E7J8_9FIRM</name>
<organism evidence="1 2">
    <name type="scientific">Peptostreptococcus russellii</name>
    <dbReference type="NCBI Taxonomy" id="215200"/>
    <lineage>
        <taxon>Bacteria</taxon>
        <taxon>Bacillati</taxon>
        <taxon>Bacillota</taxon>
        <taxon>Clostridia</taxon>
        <taxon>Peptostreptococcales</taxon>
        <taxon>Peptostreptococcaceae</taxon>
        <taxon>Peptostreptococcus</taxon>
    </lineage>
</organism>
<dbReference type="InterPro" id="IPR024258">
    <property type="entry name" value="DUF3798"/>
</dbReference>
<keyword evidence="2" id="KW-1185">Reference proteome</keyword>
<dbReference type="STRING" id="215200.SAMN05216454_10120"/>
<dbReference type="Gene3D" id="3.40.50.11400">
    <property type="match status" value="1"/>
</dbReference>
<dbReference type="Proteomes" id="UP000199512">
    <property type="component" value="Unassembled WGS sequence"/>
</dbReference>
<proteinExistence type="predicted"/>
<dbReference type="PROSITE" id="PS51257">
    <property type="entry name" value="PROKAR_LIPOPROTEIN"/>
    <property type="match status" value="1"/>
</dbReference>
<accession>A0A1H8E7J8</accession>
<dbReference type="AlphaFoldDB" id="A0A1H8E7J8"/>
<reference evidence="1 2" key="1">
    <citation type="submission" date="2016-10" db="EMBL/GenBank/DDBJ databases">
        <authorList>
            <person name="de Groot N.N."/>
        </authorList>
    </citation>
    <scope>NUCLEOTIDE SEQUENCE [LARGE SCALE GENOMIC DNA]</scope>
    <source>
        <strain evidence="1 2">Calf135</strain>
    </source>
</reference>
<evidence type="ECO:0000313" key="2">
    <source>
        <dbReference type="Proteomes" id="UP000199512"/>
    </source>
</evidence>
<gene>
    <name evidence="1" type="ORF">SAMN05216454_10120</name>
</gene>
<dbReference type="EMBL" id="FODF01000001">
    <property type="protein sequence ID" value="SEN15390.1"/>
    <property type="molecule type" value="Genomic_DNA"/>
</dbReference>
<protein>
    <submittedName>
        <fullName evidence="1">Uncharacterized protein</fullName>
    </submittedName>
</protein>
<sequence length="394" mass="45444">MSKFLKRIITVSVSIVFLTVFLVGCGQEENKKKAEILEDTKDADIKTIIVTQNDKENKSAFEAAKKEKMDNEYKRFNNSKYKSYVEHYILPSDFEDNKKTDEMFNKIKKDKNAKILIVSANKAGLAEKVKKLKKERRDILTISADLNEDDQKLIKDFDLNFKTGDFDHGERIVDLAKSMGAQRFIYFVGNNDLKDSKKMEILDGMKKESKKIDLPIEEVKIPDMNNPYEEKAFVSNSIDSLIKKYGRDINIYTFDSKFDEILASKVFDDKFFIAEFSDKNVSPELMKVYGLKYVTRQANDYVWMNSQIGAYIKLSSDMERRIGASAYNPEFYTMKIAADVGEVLKSKKMNVKKAYNSVFLENISNMKNKTGCGFINKYKGVGNYKIIDVDQILY</sequence>
<evidence type="ECO:0000313" key="1">
    <source>
        <dbReference type="EMBL" id="SEN15390.1"/>
    </source>
</evidence>
<dbReference type="Gene3D" id="3.40.50.11390">
    <property type="match status" value="1"/>
</dbReference>
<dbReference type="Pfam" id="PF12683">
    <property type="entry name" value="DUF3798"/>
    <property type="match status" value="1"/>
</dbReference>